<comment type="caution">
    <text evidence="2">The sequence shown here is derived from an EMBL/GenBank/DDBJ whole genome shotgun (WGS) entry which is preliminary data.</text>
</comment>
<evidence type="ECO:0000313" key="2">
    <source>
        <dbReference type="EMBL" id="MDC7718993.1"/>
    </source>
</evidence>
<protein>
    <submittedName>
        <fullName evidence="2">KilA-N domain-containing protein</fullName>
    </submittedName>
</protein>
<dbReference type="RefSeq" id="WP_272753191.1">
    <property type="nucleotide sequence ID" value="NZ_JAQQLF010000029.1"/>
</dbReference>
<reference evidence="2 3" key="1">
    <citation type="submission" date="2023-01" db="EMBL/GenBank/DDBJ databases">
        <title>Novel species of the genus Vogesella isolated from rivers.</title>
        <authorList>
            <person name="Lu H."/>
        </authorList>
    </citation>
    <scope>NUCLEOTIDE SEQUENCE [LARGE SCALE GENOMIC DNA]</scope>
    <source>
        <strain evidence="2 3">DC21W</strain>
    </source>
</reference>
<dbReference type="EMBL" id="JAQQLF010000029">
    <property type="protein sequence ID" value="MDC7718993.1"/>
    <property type="molecule type" value="Genomic_DNA"/>
</dbReference>
<name>A0ABT5J2A8_9NEIS</name>
<evidence type="ECO:0000313" key="3">
    <source>
        <dbReference type="Proteomes" id="UP001219956"/>
    </source>
</evidence>
<dbReference type="InterPro" id="IPR036887">
    <property type="entry name" value="HTH_APSES_sf"/>
</dbReference>
<dbReference type="Proteomes" id="UP001219956">
    <property type="component" value="Unassembled WGS sequence"/>
</dbReference>
<dbReference type="Pfam" id="PF04383">
    <property type="entry name" value="KilA-N"/>
    <property type="match status" value="1"/>
</dbReference>
<organism evidence="2 3">
    <name type="scientific">Vogesella aquatica</name>
    <dbReference type="NCBI Taxonomy" id="2984206"/>
    <lineage>
        <taxon>Bacteria</taxon>
        <taxon>Pseudomonadati</taxon>
        <taxon>Pseudomonadota</taxon>
        <taxon>Betaproteobacteria</taxon>
        <taxon>Neisseriales</taxon>
        <taxon>Chromobacteriaceae</taxon>
        <taxon>Vogesella</taxon>
    </lineage>
</organism>
<evidence type="ECO:0000259" key="1">
    <source>
        <dbReference type="PROSITE" id="PS51301"/>
    </source>
</evidence>
<dbReference type="PROSITE" id="PS51301">
    <property type="entry name" value="KILA_N"/>
    <property type="match status" value="1"/>
</dbReference>
<sequence>MSNIIQADFNGQRLHFTSDAWFNATEAASHYGKEPGDWLRQRDTVDYLAALASYHGNSDFVEEFNAISVLPSTSAASQSRLLKLAKQSGYVRTKAGNPQNGGGTWLHPKLAVRFAQWLDVRFAIWCDLQIDAIVRGTPQPQDWQKFRIEASSRFKGVCEMLNLSRQADGKHTAAHHYINEAKLINWAFCGSFTPIKRDALSSKELRLLELLEAQDMLLLGRGMPYAERKQVLTTFATQQRQRMALPLAGRLSDSGNQIDGDSHAA</sequence>
<proteinExistence type="predicted"/>
<dbReference type="SUPFAM" id="SSF54616">
    <property type="entry name" value="DNA-binding domain of Mlu1-box binding protein MBP1"/>
    <property type="match status" value="1"/>
</dbReference>
<accession>A0ABT5J2A8</accession>
<dbReference type="SMART" id="SM01252">
    <property type="entry name" value="KilA-N"/>
    <property type="match status" value="1"/>
</dbReference>
<keyword evidence="3" id="KW-1185">Reference proteome</keyword>
<feature type="domain" description="KilA-N" evidence="1">
    <location>
        <begin position="3"/>
        <end position="133"/>
    </location>
</feature>
<dbReference type="InterPro" id="IPR017880">
    <property type="entry name" value="KilA_N"/>
</dbReference>
<gene>
    <name evidence="2" type="ORF">PQU95_17460</name>
</gene>
<dbReference type="InterPro" id="IPR018004">
    <property type="entry name" value="KilA/APSES_HTH"/>
</dbReference>